<feature type="region of interest" description="Disordered" evidence="1">
    <location>
        <begin position="1"/>
        <end position="82"/>
    </location>
</feature>
<feature type="compositionally biased region" description="Polar residues" evidence="1">
    <location>
        <begin position="21"/>
        <end position="30"/>
    </location>
</feature>
<evidence type="ECO:0000313" key="3">
    <source>
        <dbReference type="Proteomes" id="UP001590951"/>
    </source>
</evidence>
<evidence type="ECO:0000313" key="2">
    <source>
        <dbReference type="EMBL" id="KAL2050731.1"/>
    </source>
</evidence>
<reference evidence="2 3" key="1">
    <citation type="submission" date="2024-09" db="EMBL/GenBank/DDBJ databases">
        <title>Rethinking Asexuality: The Enigmatic Case of Functional Sexual Genes in Lepraria (Stereocaulaceae).</title>
        <authorList>
            <person name="Doellman M."/>
            <person name="Sun Y."/>
            <person name="Barcenas-Pena A."/>
            <person name="Lumbsch H.T."/>
            <person name="Grewe F."/>
        </authorList>
    </citation>
    <scope>NUCLEOTIDE SEQUENCE [LARGE SCALE GENOMIC DNA]</scope>
    <source>
        <strain evidence="2 3">Grewe 0041</strain>
    </source>
</reference>
<evidence type="ECO:0000256" key="1">
    <source>
        <dbReference type="SAM" id="MobiDB-lite"/>
    </source>
</evidence>
<gene>
    <name evidence="2" type="ORF">ABVK25_008969</name>
</gene>
<protein>
    <submittedName>
        <fullName evidence="2">Uncharacterized protein</fullName>
    </submittedName>
</protein>
<dbReference type="EMBL" id="JBHFEH010000043">
    <property type="protein sequence ID" value="KAL2050731.1"/>
    <property type="molecule type" value="Genomic_DNA"/>
</dbReference>
<dbReference type="Proteomes" id="UP001590951">
    <property type="component" value="Unassembled WGS sequence"/>
</dbReference>
<feature type="compositionally biased region" description="Basic and acidic residues" evidence="1">
    <location>
        <begin position="37"/>
        <end position="82"/>
    </location>
</feature>
<keyword evidence="3" id="KW-1185">Reference proteome</keyword>
<sequence length="82" mass="8530">MALNAASHNPAGEKTGPISGQPPSASQETTAALLGASKDDPMGQHECGQDRGDKDAPKKIKSEKELSSSREGAQEGRKTKEV</sequence>
<accession>A0ABR4B1D2</accession>
<organism evidence="2 3">
    <name type="scientific">Lepraria finkii</name>
    <dbReference type="NCBI Taxonomy" id="1340010"/>
    <lineage>
        <taxon>Eukaryota</taxon>
        <taxon>Fungi</taxon>
        <taxon>Dikarya</taxon>
        <taxon>Ascomycota</taxon>
        <taxon>Pezizomycotina</taxon>
        <taxon>Lecanoromycetes</taxon>
        <taxon>OSLEUM clade</taxon>
        <taxon>Lecanoromycetidae</taxon>
        <taxon>Lecanorales</taxon>
        <taxon>Lecanorineae</taxon>
        <taxon>Stereocaulaceae</taxon>
        <taxon>Lepraria</taxon>
    </lineage>
</organism>
<name>A0ABR4B1D2_9LECA</name>
<comment type="caution">
    <text evidence="2">The sequence shown here is derived from an EMBL/GenBank/DDBJ whole genome shotgun (WGS) entry which is preliminary data.</text>
</comment>
<proteinExistence type="predicted"/>